<dbReference type="InterPro" id="IPR025322">
    <property type="entry name" value="PADRE_dom"/>
</dbReference>
<dbReference type="Pfam" id="PF14009">
    <property type="entry name" value="PADRE"/>
    <property type="match status" value="1"/>
</dbReference>
<proteinExistence type="predicted"/>
<evidence type="ECO:0000256" key="1">
    <source>
        <dbReference type="SAM" id="MobiDB-lite"/>
    </source>
</evidence>
<feature type="compositionally biased region" description="Polar residues" evidence="1">
    <location>
        <begin position="91"/>
        <end position="120"/>
    </location>
</feature>
<name>A0A9Q0GEZ1_9ROSI</name>
<dbReference type="Proteomes" id="UP001141552">
    <property type="component" value="Unassembled WGS sequence"/>
</dbReference>
<protein>
    <submittedName>
        <fullName evidence="2">Uncharacterized protein</fullName>
    </submittedName>
</protein>
<sequence length="342" mass="39149">MGVKETEGDVLKLVHPGRYVEIHKQPIRAAEILKRNPRHSVTRPDVFEYPWIVVNPEAVLKPGNVFFIVPNRTIYGLLKSHQEPSQLFPERQSQSWKVHQKQTSSRKPVTKNTSKQVHNNSWLKRSLPIPSCIGVVSPEKGTRRRLKYHSHVEPWPQLEDKDSNQDQLEETSREGSRIMTKSSANKFESRKSLHIPSCIGTTRQEQESDKRPTKQSVYESSRKLISKHENHHVEHRKKQEEDLTSKINRKDYLSTDTSSATGFSEDKDGDKGLKCSKEVRELKSCLRKPDSDRKLLPLKVSFGLAEAVAEPRRTYKESPTKFAGYSSSFSDSFVQSANLIPA</sequence>
<dbReference type="PANTHER" id="PTHR33052">
    <property type="entry name" value="DUF4228 DOMAIN PROTEIN-RELATED"/>
    <property type="match status" value="1"/>
</dbReference>
<feature type="region of interest" description="Disordered" evidence="1">
    <location>
        <begin position="143"/>
        <end position="250"/>
    </location>
</feature>
<feature type="region of interest" description="Disordered" evidence="1">
    <location>
        <begin position="86"/>
        <end position="120"/>
    </location>
</feature>
<feature type="compositionally biased region" description="Basic and acidic residues" evidence="1">
    <location>
        <begin position="158"/>
        <end position="176"/>
    </location>
</feature>
<dbReference type="AlphaFoldDB" id="A0A9Q0GEZ1"/>
<reference evidence="2" key="1">
    <citation type="submission" date="2022-02" db="EMBL/GenBank/DDBJ databases">
        <authorList>
            <person name="Henning P.M."/>
            <person name="McCubbin A.G."/>
            <person name="Shore J.S."/>
        </authorList>
    </citation>
    <scope>NUCLEOTIDE SEQUENCE</scope>
    <source>
        <strain evidence="2">F60SS</strain>
        <tissue evidence="2">Leaves</tissue>
    </source>
</reference>
<evidence type="ECO:0000313" key="2">
    <source>
        <dbReference type="EMBL" id="KAJ4847597.1"/>
    </source>
</evidence>
<accession>A0A9Q0GEZ1</accession>
<gene>
    <name evidence="2" type="ORF">Tsubulata_013917</name>
</gene>
<evidence type="ECO:0000313" key="3">
    <source>
        <dbReference type="Proteomes" id="UP001141552"/>
    </source>
</evidence>
<organism evidence="2 3">
    <name type="scientific">Turnera subulata</name>
    <dbReference type="NCBI Taxonomy" id="218843"/>
    <lineage>
        <taxon>Eukaryota</taxon>
        <taxon>Viridiplantae</taxon>
        <taxon>Streptophyta</taxon>
        <taxon>Embryophyta</taxon>
        <taxon>Tracheophyta</taxon>
        <taxon>Spermatophyta</taxon>
        <taxon>Magnoliopsida</taxon>
        <taxon>eudicotyledons</taxon>
        <taxon>Gunneridae</taxon>
        <taxon>Pentapetalae</taxon>
        <taxon>rosids</taxon>
        <taxon>fabids</taxon>
        <taxon>Malpighiales</taxon>
        <taxon>Passifloraceae</taxon>
        <taxon>Turnera</taxon>
    </lineage>
</organism>
<dbReference type="EMBL" id="JAKUCV010001117">
    <property type="protein sequence ID" value="KAJ4847597.1"/>
    <property type="molecule type" value="Genomic_DNA"/>
</dbReference>
<comment type="caution">
    <text evidence="2">The sequence shown here is derived from an EMBL/GenBank/DDBJ whole genome shotgun (WGS) entry which is preliminary data.</text>
</comment>
<reference evidence="2" key="2">
    <citation type="journal article" date="2023" name="Plants (Basel)">
        <title>Annotation of the Turnera subulata (Passifloraceae) Draft Genome Reveals the S-Locus Evolved after the Divergence of Turneroideae from Passifloroideae in a Stepwise Manner.</title>
        <authorList>
            <person name="Henning P.M."/>
            <person name="Roalson E.H."/>
            <person name="Mir W."/>
            <person name="McCubbin A.G."/>
            <person name="Shore J.S."/>
        </authorList>
    </citation>
    <scope>NUCLEOTIDE SEQUENCE</scope>
    <source>
        <strain evidence="2">F60SS</strain>
    </source>
</reference>
<keyword evidence="3" id="KW-1185">Reference proteome</keyword>
<feature type="compositionally biased region" description="Basic and acidic residues" evidence="1">
    <location>
        <begin position="220"/>
        <end position="250"/>
    </location>
</feature>
<dbReference type="OrthoDB" id="839271at2759"/>